<feature type="compositionally biased region" description="Basic and acidic residues" evidence="1">
    <location>
        <begin position="768"/>
        <end position="794"/>
    </location>
</feature>
<keyword evidence="4" id="KW-1185">Reference proteome</keyword>
<accession>A0A9K3LPX0</accession>
<organism evidence="3 4">
    <name type="scientific">Nitzschia inconspicua</name>
    <dbReference type="NCBI Taxonomy" id="303405"/>
    <lineage>
        <taxon>Eukaryota</taxon>
        <taxon>Sar</taxon>
        <taxon>Stramenopiles</taxon>
        <taxon>Ochrophyta</taxon>
        <taxon>Bacillariophyta</taxon>
        <taxon>Bacillariophyceae</taxon>
        <taxon>Bacillariophycidae</taxon>
        <taxon>Bacillariales</taxon>
        <taxon>Bacillariaceae</taxon>
        <taxon>Nitzschia</taxon>
    </lineage>
</organism>
<feature type="region of interest" description="Disordered" evidence="1">
    <location>
        <begin position="36"/>
        <end position="57"/>
    </location>
</feature>
<feature type="compositionally biased region" description="Basic residues" evidence="1">
    <location>
        <begin position="237"/>
        <end position="246"/>
    </location>
</feature>
<feature type="region of interest" description="Disordered" evidence="1">
    <location>
        <begin position="686"/>
        <end position="797"/>
    </location>
</feature>
<feature type="compositionally biased region" description="Polar residues" evidence="1">
    <location>
        <begin position="48"/>
        <end position="57"/>
    </location>
</feature>
<feature type="compositionally biased region" description="Basic and acidic residues" evidence="1">
    <location>
        <begin position="741"/>
        <end position="753"/>
    </location>
</feature>
<feature type="region of interest" description="Disordered" evidence="1">
    <location>
        <begin position="188"/>
        <end position="325"/>
    </location>
</feature>
<evidence type="ECO:0000259" key="2">
    <source>
        <dbReference type="PROSITE" id="PS50020"/>
    </source>
</evidence>
<feature type="compositionally biased region" description="Basic and acidic residues" evidence="1">
    <location>
        <begin position="701"/>
        <end position="715"/>
    </location>
</feature>
<proteinExistence type="predicted"/>
<gene>
    <name evidence="3" type="ORF">IV203_037963</name>
</gene>
<feature type="region of interest" description="Disordered" evidence="1">
    <location>
        <begin position="386"/>
        <end position="407"/>
    </location>
</feature>
<evidence type="ECO:0000313" key="4">
    <source>
        <dbReference type="Proteomes" id="UP000693970"/>
    </source>
</evidence>
<dbReference type="InterPro" id="IPR001202">
    <property type="entry name" value="WW_dom"/>
</dbReference>
<feature type="compositionally biased region" description="Polar residues" evidence="1">
    <location>
        <begin position="258"/>
        <end position="276"/>
    </location>
</feature>
<feature type="domain" description="WW" evidence="2">
    <location>
        <begin position="430"/>
        <end position="464"/>
    </location>
</feature>
<reference evidence="3" key="2">
    <citation type="submission" date="2021-04" db="EMBL/GenBank/DDBJ databases">
        <authorList>
            <person name="Podell S."/>
        </authorList>
    </citation>
    <scope>NUCLEOTIDE SEQUENCE</scope>
    <source>
        <strain evidence="3">Hildebrandi</strain>
    </source>
</reference>
<dbReference type="Pfam" id="PF00397">
    <property type="entry name" value="WW"/>
    <property type="match status" value="1"/>
</dbReference>
<dbReference type="PROSITE" id="PS50020">
    <property type="entry name" value="WW_DOMAIN_2"/>
    <property type="match status" value="1"/>
</dbReference>
<feature type="compositionally biased region" description="Polar residues" evidence="1">
    <location>
        <begin position="687"/>
        <end position="696"/>
    </location>
</feature>
<sequence length="1069" mass="120390">MLDQITSYMMSFVTTNFESCGDSLESVFVDDSRTSKVGRKPCVPNAPQRPQSHSNFSGPEGACCHCGNVSRLTPFDDSLAANEDVTGILELQRFDGSDLLFFPVPTSEVVAFYGKNDPRFGGQTFPSSTRKSGIKQNSYPISIKTYENPLDAAVGSHEQLLKGSQHNSPRYRTDSPSPEVAQKWIAMGQSRNSKENQKLNARSRWHPWDSTTKSHLRTGQQDVPYDEDKLPSSKSAQYRRYRKHQRPPTDPRRLPLALTTNSAYLGTKDTTTNSSSEMEKKTSSFDQNKGSQTSKGFISNPNDFRTDTTTPTSSKTAGPPSLPQTFDCEEEEPYCDTPNKVSRSNPGFFQRLQLAPKTTIRPVTSSGISSDGYIARQDNGIFIPYPPSTRQQQQGEDRTPYFPDNFTTKYPRQAVKNFIMPKDESNDNSEEKKSHWKSAVDPRTGRTYYYHEITRETQWRKPMDLATDEEKRVMEEKEKKQKEFFAVMEANILNSISQGIVPGTPLMGSDPSGVTPAAGFGRRMSSRKVSLGPDGKPPELVRTISTMDEDILMDVIRRQPSFRNFKPGVSREDSLQPNDLLGYRRRSSEVRDGFESWSQGSQNQPLETLQERFNESTGSLPALFNYLCDENEDIDVESEMNASSVTGFGMTWEETQALKKLATITKEMIDVEKDVLVFEESPLLVKSTKTASTDSSPAWKPPKDDKEKRDLPRELDFDDSDEEEDDVDKPKHLPALNKARQGSDGRALPREIDFSSDEEEESAHTPTPKKDKPGKGLQKAERKEKSQSRPEVKRRNTCGTMYIGTTMSAPDKDATIRCVCGVVRSHILSSEHDTRYTPDTDAYKIFNDQESERGSQNFEFSSKVKTKVSPPSLDEVSTFYRDIFFKAQMEADCIIMSLIYVERLIKKTTGRLRPRAGNWRSLLFSCMILSSKVWDDLSMWNVDFSQSCPPGVSFSLKRINELELAVLNALSFKVKVPASEYAKYYFLLRSMLIKSGLAGDDLSALNPLDVEGARKLQQVSTQFESLSLTQDDPLGPNQRSKSLNPRSIHKAALEYSTKPKLGLEQVVKM</sequence>
<feature type="compositionally biased region" description="Acidic residues" evidence="1">
    <location>
        <begin position="716"/>
        <end position="727"/>
    </location>
</feature>
<dbReference type="EMBL" id="JAGRRH010000009">
    <property type="protein sequence ID" value="KAG7364761.1"/>
    <property type="molecule type" value="Genomic_DNA"/>
</dbReference>
<dbReference type="SMART" id="SM00456">
    <property type="entry name" value="WW"/>
    <property type="match status" value="1"/>
</dbReference>
<feature type="compositionally biased region" description="Polar residues" evidence="1">
    <location>
        <begin position="209"/>
        <end position="221"/>
    </location>
</feature>
<evidence type="ECO:0000313" key="3">
    <source>
        <dbReference type="EMBL" id="KAG7364761.1"/>
    </source>
</evidence>
<dbReference type="CDD" id="cd20540">
    <property type="entry name" value="CYCLIN_CCNY_like"/>
    <property type="match status" value="1"/>
</dbReference>
<dbReference type="AlphaFoldDB" id="A0A9K3LPX0"/>
<dbReference type="OrthoDB" id="10250320at2759"/>
<comment type="caution">
    <text evidence="3">The sequence shown here is derived from an EMBL/GenBank/DDBJ whole genome shotgun (WGS) entry which is preliminary data.</text>
</comment>
<name>A0A9K3LPX0_9STRA</name>
<dbReference type="Pfam" id="PF00134">
    <property type="entry name" value="Cyclin_N"/>
    <property type="match status" value="1"/>
</dbReference>
<dbReference type="PANTHER" id="PTHR14248">
    <property type="entry name" value="CYCLIN Y, ISOFORM A"/>
    <property type="match status" value="1"/>
</dbReference>
<dbReference type="InterPro" id="IPR006671">
    <property type="entry name" value="Cyclin_N"/>
</dbReference>
<feature type="compositionally biased region" description="Polar residues" evidence="1">
    <location>
        <begin position="284"/>
        <end position="303"/>
    </location>
</feature>
<dbReference type="CDD" id="cd00201">
    <property type="entry name" value="WW"/>
    <property type="match status" value="1"/>
</dbReference>
<evidence type="ECO:0000256" key="1">
    <source>
        <dbReference type="SAM" id="MobiDB-lite"/>
    </source>
</evidence>
<protein>
    <submittedName>
        <fullName evidence="3">WW domain containing protein</fullName>
    </submittedName>
</protein>
<feature type="compositionally biased region" description="Low complexity" evidence="1">
    <location>
        <begin position="307"/>
        <end position="319"/>
    </location>
</feature>
<dbReference type="Proteomes" id="UP000693970">
    <property type="component" value="Unassembled WGS sequence"/>
</dbReference>
<reference evidence="3" key="1">
    <citation type="journal article" date="2021" name="Sci. Rep.">
        <title>Diploid genomic architecture of Nitzschia inconspicua, an elite biomass production diatom.</title>
        <authorList>
            <person name="Oliver A."/>
            <person name="Podell S."/>
            <person name="Pinowska A."/>
            <person name="Traller J.C."/>
            <person name="Smith S.R."/>
            <person name="McClure R."/>
            <person name="Beliaev A."/>
            <person name="Bohutskyi P."/>
            <person name="Hill E.A."/>
            <person name="Rabines A."/>
            <person name="Zheng H."/>
            <person name="Allen L.Z."/>
            <person name="Kuo A."/>
            <person name="Grigoriev I.V."/>
            <person name="Allen A.E."/>
            <person name="Hazlebeck D."/>
            <person name="Allen E.E."/>
        </authorList>
    </citation>
    <scope>NUCLEOTIDE SEQUENCE</scope>
    <source>
        <strain evidence="3">Hildebrandi</strain>
    </source>
</reference>